<feature type="non-terminal residue" evidence="1">
    <location>
        <position position="236"/>
    </location>
</feature>
<evidence type="ECO:0008006" key="2">
    <source>
        <dbReference type="Google" id="ProtNLM"/>
    </source>
</evidence>
<name>X1C3K9_9ZZZZ</name>
<evidence type="ECO:0000313" key="1">
    <source>
        <dbReference type="EMBL" id="GAH02661.1"/>
    </source>
</evidence>
<organism evidence="1">
    <name type="scientific">marine sediment metagenome</name>
    <dbReference type="NCBI Taxonomy" id="412755"/>
    <lineage>
        <taxon>unclassified sequences</taxon>
        <taxon>metagenomes</taxon>
        <taxon>ecological metagenomes</taxon>
    </lineage>
</organism>
<dbReference type="EMBL" id="BART01026921">
    <property type="protein sequence ID" value="GAH02661.1"/>
    <property type="molecule type" value="Genomic_DNA"/>
</dbReference>
<dbReference type="AlphaFoldDB" id="X1C3K9"/>
<comment type="caution">
    <text evidence="1">The sequence shown here is derived from an EMBL/GenBank/DDBJ whole genome shotgun (WGS) entry which is preliminary data.</text>
</comment>
<proteinExistence type="predicted"/>
<reference evidence="1" key="1">
    <citation type="journal article" date="2014" name="Front. Microbiol.">
        <title>High frequency of phylogenetically diverse reductive dehalogenase-homologous genes in deep subseafloor sedimentary metagenomes.</title>
        <authorList>
            <person name="Kawai M."/>
            <person name="Futagami T."/>
            <person name="Toyoda A."/>
            <person name="Takaki Y."/>
            <person name="Nishi S."/>
            <person name="Hori S."/>
            <person name="Arai W."/>
            <person name="Tsubouchi T."/>
            <person name="Morono Y."/>
            <person name="Uchiyama I."/>
            <person name="Ito T."/>
            <person name="Fujiyama A."/>
            <person name="Inagaki F."/>
            <person name="Takami H."/>
        </authorList>
    </citation>
    <scope>NUCLEOTIDE SEQUENCE</scope>
    <source>
        <strain evidence="1">Expedition CK06-06</strain>
    </source>
</reference>
<protein>
    <recommendedName>
        <fullName evidence="2">Polysaccharide pyruvyl transferase domain-containing protein</fullName>
    </recommendedName>
</protein>
<gene>
    <name evidence="1" type="ORF">S01H4_47865</name>
</gene>
<accession>X1C3K9</accession>
<sequence>MGNAFIDMGSTVILGSLGIEYDLVSSLCKLKTHHPFHHERYLKGDYIVMSGMTLSKWCMSHFEGTLMWAKKRGMKIVLLGVGQGRYTDEEKNAMETVLGRIKPHILVSRDRRTYENLGHLATHSYDGIDSAAFLRDPGRLDTDNLIAATFDRRSEPAEISKLGGDIVRPHHNLMKRGEYARQKNAFFSDRPEDYLRIYRTAKTTYSDRVHACLVAMVYGNKARLWLDRPKQILFDR</sequence>